<dbReference type="RefSeq" id="WP_214172207.1">
    <property type="nucleotide sequence ID" value="NZ_JAHCVJ010000005.1"/>
</dbReference>
<sequence length="69" mass="8132">MELKNKIWMNGNLEWFAYIGEDEVYLGKREVPTPLEEGNSWINELGDKFQVVDGEIKLLGRFAPPEKYW</sequence>
<evidence type="ECO:0000313" key="1">
    <source>
        <dbReference type="EMBL" id="MBT0665445.1"/>
    </source>
</evidence>
<keyword evidence="2" id="KW-1185">Reference proteome</keyword>
<evidence type="ECO:0008006" key="3">
    <source>
        <dbReference type="Google" id="ProtNLM"/>
    </source>
</evidence>
<name>A0AAW4L6K6_9BACT</name>
<reference evidence="1 2" key="1">
    <citation type="submission" date="2021-05" db="EMBL/GenBank/DDBJ databases">
        <title>The draft genome of Geobacter pelophilus DSM 12255.</title>
        <authorList>
            <person name="Xu Z."/>
            <person name="Masuda Y."/>
            <person name="Itoh H."/>
            <person name="Senoo K."/>
        </authorList>
    </citation>
    <scope>NUCLEOTIDE SEQUENCE [LARGE SCALE GENOMIC DNA]</scope>
    <source>
        <strain evidence="1 2">DSM 12255</strain>
    </source>
</reference>
<dbReference type="Proteomes" id="UP000811899">
    <property type="component" value="Unassembled WGS sequence"/>
</dbReference>
<organism evidence="1 2">
    <name type="scientific">Geoanaerobacter pelophilus</name>
    <dbReference type="NCBI Taxonomy" id="60036"/>
    <lineage>
        <taxon>Bacteria</taxon>
        <taxon>Pseudomonadati</taxon>
        <taxon>Thermodesulfobacteriota</taxon>
        <taxon>Desulfuromonadia</taxon>
        <taxon>Geobacterales</taxon>
        <taxon>Geobacteraceae</taxon>
        <taxon>Geoanaerobacter</taxon>
    </lineage>
</organism>
<comment type="caution">
    <text evidence="1">The sequence shown here is derived from an EMBL/GenBank/DDBJ whole genome shotgun (WGS) entry which is preliminary data.</text>
</comment>
<protein>
    <recommendedName>
        <fullName evidence="3">YopX protein</fullName>
    </recommendedName>
</protein>
<dbReference type="EMBL" id="JAHCVJ010000005">
    <property type="protein sequence ID" value="MBT0665445.1"/>
    <property type="molecule type" value="Genomic_DNA"/>
</dbReference>
<accession>A0AAW4L6K6</accession>
<evidence type="ECO:0000313" key="2">
    <source>
        <dbReference type="Proteomes" id="UP000811899"/>
    </source>
</evidence>
<dbReference type="AlphaFoldDB" id="A0AAW4L6K6"/>
<proteinExistence type="predicted"/>
<gene>
    <name evidence="1" type="ORF">KI809_14145</name>
</gene>